<gene>
    <name evidence="1" type="ORF">C8D91_1465</name>
</gene>
<comment type="caution">
    <text evidence="1">The sequence shown here is derived from an EMBL/GenBank/DDBJ whole genome shotgun (WGS) entry which is preliminary data.</text>
</comment>
<dbReference type="Gene3D" id="2.160.20.10">
    <property type="entry name" value="Single-stranded right-handed beta-helix, Pectin lyase-like"/>
    <property type="match status" value="1"/>
</dbReference>
<sequence length="657" mass="71044">MFFLMLTLVSGFVQGSPNCDVIYVHGFESGGPTTEVCEAPIIADMGMHTVSHGDTFVYQPQISGEVVLCRKDMGHDEVNVDSVSGLITWDTSELLFGRGFYIRIKCSNYHGSAWASMVVHVDKSGSSQLRVAGENGVSPFIAVAASEMQGGDTVVFPDGLYPVSVSQDESFENALKTTTDVPSNGSADQFSTIMAASPGGVLISGAAHDGIPKQKNAIQMASSNYVALVGFKIADVLRESFTSSNGNHLLVEFIGTAGAGTNNLPCSNFIEAREGWCSKAGMRANNGTPLFQANYDWGHNRYGIMTRSTTASITRRSFVRLDEHRGDQPYGGFSDYCDQAHLSQDNVVFDSLAIAAPHYKNYAGLSAFPATGCENMVSELKVKGLMAVNNKLSLSLMDSQAGVDNEWVNIVSYDSEATCTPQGNRCAAPLLQSDKILNVRESFFGQARAFNNNISGPPAFGEEIILQENVTLFDVFDETDQGSPPRYLPESLLYFSGKSDTFHGDPGFQEMTTVRRWPISGEDIMAASMQSYFNSAAFKVGGGTVAVDGNRGAVAEGETMSEYFWAYMDPLIPPLVVRVKDLGATHRIAWEHLSSHRRTSVIGWKVVCTSSGNTTLVILDENQLSYEHPAGSCTSYAVKTMYFAGESGIAYSEVPVQ</sequence>
<dbReference type="AlphaFoldDB" id="A0A4V3DI30"/>
<dbReference type="Proteomes" id="UP000295724">
    <property type="component" value="Unassembled WGS sequence"/>
</dbReference>
<dbReference type="EMBL" id="SNZB01000003">
    <property type="protein sequence ID" value="TDR20491.1"/>
    <property type="molecule type" value="Genomic_DNA"/>
</dbReference>
<evidence type="ECO:0000313" key="1">
    <source>
        <dbReference type="EMBL" id="TDR20491.1"/>
    </source>
</evidence>
<keyword evidence="2" id="KW-1185">Reference proteome</keyword>
<reference evidence="1 2" key="1">
    <citation type="submission" date="2019-03" db="EMBL/GenBank/DDBJ databases">
        <title>Genomic Encyclopedia of Type Strains, Phase IV (KMG-IV): sequencing the most valuable type-strain genomes for metagenomic binning, comparative biology and taxonomic classification.</title>
        <authorList>
            <person name="Goeker M."/>
        </authorList>
    </citation>
    <scope>NUCLEOTIDE SEQUENCE [LARGE SCALE GENOMIC DNA]</scope>
    <source>
        <strain evidence="1 2">DSM 25488</strain>
    </source>
</reference>
<dbReference type="SUPFAM" id="SSF51126">
    <property type="entry name" value="Pectin lyase-like"/>
    <property type="match status" value="1"/>
</dbReference>
<proteinExistence type="predicted"/>
<dbReference type="InterPro" id="IPR012334">
    <property type="entry name" value="Pectin_lyas_fold"/>
</dbReference>
<organism evidence="1 2">
    <name type="scientific">Marinicella litoralis</name>
    <dbReference type="NCBI Taxonomy" id="644220"/>
    <lineage>
        <taxon>Bacteria</taxon>
        <taxon>Pseudomonadati</taxon>
        <taxon>Pseudomonadota</taxon>
        <taxon>Gammaproteobacteria</taxon>
        <taxon>Lysobacterales</taxon>
        <taxon>Marinicellaceae</taxon>
        <taxon>Marinicella</taxon>
    </lineage>
</organism>
<dbReference type="RefSeq" id="WP_099018334.1">
    <property type="nucleotide sequence ID" value="NZ_NIHB01000001.1"/>
</dbReference>
<accession>A0A4V3DI30</accession>
<dbReference type="InterPro" id="IPR011050">
    <property type="entry name" value="Pectin_lyase_fold/virulence"/>
</dbReference>
<dbReference type="OrthoDB" id="6205764at2"/>
<evidence type="ECO:0000313" key="2">
    <source>
        <dbReference type="Proteomes" id="UP000295724"/>
    </source>
</evidence>
<protein>
    <submittedName>
        <fullName evidence="1">Uncharacterized protein</fullName>
    </submittedName>
</protein>
<name>A0A4V3DI30_9GAMM</name>